<proteinExistence type="predicted"/>
<protein>
    <submittedName>
        <fullName evidence="2">Bacteriophage protein</fullName>
    </submittedName>
</protein>
<dbReference type="Proteomes" id="UP000254219">
    <property type="component" value="Unassembled WGS sequence"/>
</dbReference>
<name>A0A376FPV6_ECOLX</name>
<evidence type="ECO:0000313" key="1">
    <source>
        <dbReference type="EMBL" id="QPR04416.1"/>
    </source>
</evidence>
<dbReference type="EMBL" id="UFYN01000002">
    <property type="protein sequence ID" value="STD34641.1"/>
    <property type="molecule type" value="Genomic_DNA"/>
</dbReference>
<accession>A0A376FPV6</accession>
<gene>
    <name evidence="1" type="ORF">I6H02_23205</name>
    <name evidence="2" type="ORF">NCTC11181_00428</name>
</gene>
<evidence type="ECO:0000313" key="4">
    <source>
        <dbReference type="Proteomes" id="UP000594864"/>
    </source>
</evidence>
<reference evidence="1 4" key="2">
    <citation type="submission" date="2020-12" db="EMBL/GenBank/DDBJ databases">
        <title>FDA dAtabase for Regulatory Grade micrObial Sequences (FDA-ARGOS): Supporting development and validation of Infectious Disease Dx tests.</title>
        <authorList>
            <person name="Sproer C."/>
            <person name="Gronow S."/>
            <person name="Severitt S."/>
            <person name="Schroder I."/>
            <person name="Tallon L."/>
            <person name="Sadzewicz L."/>
            <person name="Zhao X."/>
            <person name="Boylan J."/>
            <person name="Ott S."/>
            <person name="Bowen H."/>
            <person name="Vavikolanu K."/>
            <person name="Mehta A."/>
            <person name="Aluvathingal J."/>
            <person name="Nadendla S."/>
            <person name="Lowell S."/>
            <person name="Myers T."/>
            <person name="Yan Y."/>
            <person name="Sichtig H."/>
        </authorList>
    </citation>
    <scope>NUCLEOTIDE SEQUENCE [LARGE SCALE GENOMIC DNA]</scope>
    <source>
        <strain evidence="1 4">FDAARGOS_945</strain>
    </source>
</reference>
<sequence>MHKAFERWMRQRYGNRYDLTKDTDGYYCREVVKRMFEVWRYCRSLYVE</sequence>
<evidence type="ECO:0000313" key="2">
    <source>
        <dbReference type="EMBL" id="STD34641.1"/>
    </source>
</evidence>
<dbReference type="AlphaFoldDB" id="A0A376FPV6"/>
<dbReference type="EMBL" id="CP065611">
    <property type="protein sequence ID" value="QPR04416.1"/>
    <property type="molecule type" value="Genomic_DNA"/>
</dbReference>
<organism evidence="2 3">
    <name type="scientific">Escherichia coli</name>
    <dbReference type="NCBI Taxonomy" id="562"/>
    <lineage>
        <taxon>Bacteria</taxon>
        <taxon>Pseudomonadati</taxon>
        <taxon>Pseudomonadota</taxon>
        <taxon>Gammaproteobacteria</taxon>
        <taxon>Enterobacterales</taxon>
        <taxon>Enterobacteriaceae</taxon>
        <taxon>Escherichia</taxon>
    </lineage>
</organism>
<reference evidence="2 3" key="1">
    <citation type="submission" date="2018-06" db="EMBL/GenBank/DDBJ databases">
        <authorList>
            <consortium name="Pathogen Informatics"/>
            <person name="Doyle S."/>
        </authorList>
    </citation>
    <scope>NUCLEOTIDE SEQUENCE [LARGE SCALE GENOMIC DNA]</scope>
    <source>
        <strain evidence="2 3">NCTC11181</strain>
    </source>
</reference>
<evidence type="ECO:0000313" key="3">
    <source>
        <dbReference type="Proteomes" id="UP000254219"/>
    </source>
</evidence>
<dbReference type="Proteomes" id="UP000594864">
    <property type="component" value="Chromosome"/>
</dbReference>